<proteinExistence type="predicted"/>
<accession>A0A8S1JYZ5</accession>
<dbReference type="PROSITE" id="PS50297">
    <property type="entry name" value="ANK_REP_REGION"/>
    <property type="match status" value="1"/>
</dbReference>
<evidence type="ECO:0008006" key="6">
    <source>
        <dbReference type="Google" id="ProtNLM"/>
    </source>
</evidence>
<sequence>MQQEEEEQYSCLEEFFIDSCRFGDYEDAIGCFEDNVDLFWIDINQNNCIHMVSANGHINILEQIISYSQKKNIDLHKLINHQNQYGCTPLHWAVLNNQLAIITVLLQNGADITIKNLNGLTCIDEAISLDKAEVIELLSKNISLTEDQQLTFNEASEIIEKDEEDQVE</sequence>
<keyword evidence="5" id="KW-1185">Reference proteome</keyword>
<dbReference type="OMA" id="HASAMEE"/>
<feature type="repeat" description="ANK" evidence="3">
    <location>
        <begin position="85"/>
        <end position="117"/>
    </location>
</feature>
<comment type="caution">
    <text evidence="4">The sequence shown here is derived from an EMBL/GenBank/DDBJ whole genome shotgun (WGS) entry which is preliminary data.</text>
</comment>
<protein>
    <recommendedName>
        <fullName evidence="6">Ankyrin repeat protein</fullName>
    </recommendedName>
</protein>
<keyword evidence="2 3" id="KW-0040">ANK repeat</keyword>
<dbReference type="Proteomes" id="UP000688137">
    <property type="component" value="Unassembled WGS sequence"/>
</dbReference>
<dbReference type="PROSITE" id="PS50088">
    <property type="entry name" value="ANK_REPEAT"/>
    <property type="match status" value="1"/>
</dbReference>
<organism evidence="4 5">
    <name type="scientific">Paramecium primaurelia</name>
    <dbReference type="NCBI Taxonomy" id="5886"/>
    <lineage>
        <taxon>Eukaryota</taxon>
        <taxon>Sar</taxon>
        <taxon>Alveolata</taxon>
        <taxon>Ciliophora</taxon>
        <taxon>Intramacronucleata</taxon>
        <taxon>Oligohymenophorea</taxon>
        <taxon>Peniculida</taxon>
        <taxon>Parameciidae</taxon>
        <taxon>Paramecium</taxon>
    </lineage>
</organism>
<evidence type="ECO:0000256" key="1">
    <source>
        <dbReference type="ARBA" id="ARBA00022737"/>
    </source>
</evidence>
<gene>
    <name evidence="4" type="ORF">PPRIM_AZ9-3.1.T0100103</name>
</gene>
<dbReference type="PANTHER" id="PTHR24126:SF61">
    <property type="entry name" value="CHROMOSOME UNDETERMINED SCAFFOLD_2, WHOLE GENOME SHOTGUN SEQUENCE"/>
    <property type="match status" value="1"/>
</dbReference>
<evidence type="ECO:0000313" key="5">
    <source>
        <dbReference type="Proteomes" id="UP000688137"/>
    </source>
</evidence>
<dbReference type="AlphaFoldDB" id="A0A8S1JYZ5"/>
<evidence type="ECO:0000313" key="4">
    <source>
        <dbReference type="EMBL" id="CAD8045940.1"/>
    </source>
</evidence>
<dbReference type="PANTHER" id="PTHR24126">
    <property type="entry name" value="ANKYRIN REPEAT, PH AND SEC7 DOMAIN CONTAINING PROTEIN SECG-RELATED"/>
    <property type="match status" value="1"/>
</dbReference>
<name>A0A8S1JYZ5_PARPR</name>
<evidence type="ECO:0000256" key="3">
    <source>
        <dbReference type="PROSITE-ProRule" id="PRU00023"/>
    </source>
</evidence>
<dbReference type="SMART" id="SM00248">
    <property type="entry name" value="ANK"/>
    <property type="match status" value="3"/>
</dbReference>
<evidence type="ECO:0000256" key="2">
    <source>
        <dbReference type="ARBA" id="ARBA00023043"/>
    </source>
</evidence>
<keyword evidence="1" id="KW-0677">Repeat</keyword>
<dbReference type="InterPro" id="IPR002110">
    <property type="entry name" value="Ankyrin_rpt"/>
</dbReference>
<dbReference type="EMBL" id="CAJJDM010000007">
    <property type="protein sequence ID" value="CAD8045940.1"/>
    <property type="molecule type" value="Genomic_DNA"/>
</dbReference>
<dbReference type="Pfam" id="PF12796">
    <property type="entry name" value="Ank_2"/>
    <property type="match status" value="1"/>
</dbReference>
<reference evidence="4" key="1">
    <citation type="submission" date="2021-01" db="EMBL/GenBank/DDBJ databases">
        <authorList>
            <consortium name="Genoscope - CEA"/>
            <person name="William W."/>
        </authorList>
    </citation>
    <scope>NUCLEOTIDE SEQUENCE</scope>
</reference>